<feature type="compositionally biased region" description="Basic and acidic residues" evidence="1">
    <location>
        <begin position="772"/>
        <end position="784"/>
    </location>
</feature>
<feature type="compositionally biased region" description="Basic and acidic residues" evidence="1">
    <location>
        <begin position="713"/>
        <end position="736"/>
    </location>
</feature>
<feature type="compositionally biased region" description="Polar residues" evidence="1">
    <location>
        <begin position="87"/>
        <end position="111"/>
    </location>
</feature>
<proteinExistence type="predicted"/>
<dbReference type="Proteomes" id="UP001281003">
    <property type="component" value="Unassembled WGS sequence"/>
</dbReference>
<evidence type="ECO:0000313" key="2">
    <source>
        <dbReference type="EMBL" id="KAK3401409.1"/>
    </source>
</evidence>
<feature type="region of interest" description="Disordered" evidence="1">
    <location>
        <begin position="695"/>
        <end position="788"/>
    </location>
</feature>
<feature type="region of interest" description="Disordered" evidence="1">
    <location>
        <begin position="1"/>
        <end position="111"/>
    </location>
</feature>
<feature type="compositionally biased region" description="Polar residues" evidence="1">
    <location>
        <begin position="221"/>
        <end position="240"/>
    </location>
</feature>
<protein>
    <submittedName>
        <fullName evidence="2">Uncharacterized protein</fullName>
    </submittedName>
</protein>
<comment type="caution">
    <text evidence="2">The sequence shown here is derived from an EMBL/GenBank/DDBJ whole genome shotgun (WGS) entry which is preliminary data.</text>
</comment>
<name>A0AAE0UFE7_SORBR</name>
<accession>A0AAE0UFE7</accession>
<organism evidence="2 3">
    <name type="scientific">Sordaria brevicollis</name>
    <dbReference type="NCBI Taxonomy" id="83679"/>
    <lineage>
        <taxon>Eukaryota</taxon>
        <taxon>Fungi</taxon>
        <taxon>Dikarya</taxon>
        <taxon>Ascomycota</taxon>
        <taxon>Pezizomycotina</taxon>
        <taxon>Sordariomycetes</taxon>
        <taxon>Sordariomycetidae</taxon>
        <taxon>Sordariales</taxon>
        <taxon>Sordariaceae</taxon>
        <taxon>Sordaria</taxon>
    </lineage>
</organism>
<feature type="compositionally biased region" description="Acidic residues" evidence="1">
    <location>
        <begin position="660"/>
        <end position="671"/>
    </location>
</feature>
<feature type="compositionally biased region" description="Low complexity" evidence="1">
    <location>
        <begin position="737"/>
        <end position="770"/>
    </location>
</feature>
<sequence length="1078" mass="119513">MDYYPHQAGANDQHVDWNGYPTPEAIPDDLIDPALLGEGEQSNSTANQTIAHRQRPQYPSQQPHQLPAQSIESSGVEQAGVYEHEPSQWQQYNSQPSHHLPSTSHHQDGGTYQHQLVANPSFDPQASSQILSAFSTPLNLPTHPPTWDASVHQQQPWIPQPYQQIGSAYPQSPPPQDGRIFFRQAAVAPMANPSPHVNRPLKTRGKASVSSLPKTPRRRQNASVAPNVQQASPTKNQPRSFSRGIGQGPIEVDNYSPFKFQSEPDSSPLTSLAATPALTEAAVTLPSGQENTEMRMDLSDWDSGREARVGLPSSSPPRVQASNSNMPGDATPRYTGTTQAAVASQTEGLDMLVANALAAEAAGIDTGHHVDDANGTINNSGPQTGESSLHGQHLNSQATGIVPDNVQPVISEDERAASSAEMIRENERQLAVAMAEADRLRHIIEQQKQQQQQQQGHVLTSTKTLPEPFNEIQFKPAVAPAITSPLMISPYPPRIPGTFTPAILSLTINPPPNLKIGNAMSVQVRLQRYGVTPYNDIYPRTYPVACEPSNRTVVVEARYLSVIGLLYPRAEFIVARVAEEAENAMNEIIGNRNCHNKIDPNSAMIMERFHMYPATRLTGQEMQKFGGLMCSMKGTDEWAPKKKKEEKDQEAKRRRTEVFVVDEEEEGEYDSDATLVPAGNDEAVEQADKENIMPSIEQDEEGDVAQSNNGKGKAKDGTDKKDKGKAPMVLQERDSNDNAAAPSMPNASASASTPVRRSARVQSRQASAASETPDRDDGNDDRTRASKQAIRASIATMTSVIRFDKPGESSSSATATVSSRPIKTPKPRIRLRITKSATTTGTEPVPSIPPTAGNPIPDPRDFPSGSVARIPMTPAARSTIEYIQDTFSVEPYEIWRQKGYKVRRFAACRYTDDDSDEQPYKEEWYIKVMRGYAGDEGSEDGMMRGFFDEMQARYLARKERQREKGKQRAGEQEDDEEEYVMMATVEEREEWKKEYLELKKKGARWVDRAKRDRLPGVDMDMDYEDWKKKKLEESDELCEKWFNARSGVVEEEEVVRQNTARTLFEYVGGDGMGLSNWK</sequence>
<feature type="region of interest" description="Disordered" evidence="1">
    <location>
        <begin position="637"/>
        <end position="678"/>
    </location>
</feature>
<evidence type="ECO:0000256" key="1">
    <source>
        <dbReference type="SAM" id="MobiDB-lite"/>
    </source>
</evidence>
<feature type="region of interest" description="Disordered" evidence="1">
    <location>
        <begin position="958"/>
        <end position="977"/>
    </location>
</feature>
<feature type="compositionally biased region" description="Polar residues" evidence="1">
    <location>
        <begin position="40"/>
        <end position="76"/>
    </location>
</feature>
<feature type="compositionally biased region" description="Basic and acidic residues" evidence="1">
    <location>
        <begin position="958"/>
        <end position="971"/>
    </location>
</feature>
<reference evidence="2" key="1">
    <citation type="journal article" date="2023" name="Mol. Phylogenet. Evol.">
        <title>Genome-scale phylogeny and comparative genomics of the fungal order Sordariales.</title>
        <authorList>
            <person name="Hensen N."/>
            <person name="Bonometti L."/>
            <person name="Westerberg I."/>
            <person name="Brannstrom I.O."/>
            <person name="Guillou S."/>
            <person name="Cros-Aarteil S."/>
            <person name="Calhoun S."/>
            <person name="Haridas S."/>
            <person name="Kuo A."/>
            <person name="Mondo S."/>
            <person name="Pangilinan J."/>
            <person name="Riley R."/>
            <person name="LaButti K."/>
            <person name="Andreopoulos B."/>
            <person name="Lipzen A."/>
            <person name="Chen C."/>
            <person name="Yan M."/>
            <person name="Daum C."/>
            <person name="Ng V."/>
            <person name="Clum A."/>
            <person name="Steindorff A."/>
            <person name="Ohm R.A."/>
            <person name="Martin F."/>
            <person name="Silar P."/>
            <person name="Natvig D.O."/>
            <person name="Lalanne C."/>
            <person name="Gautier V."/>
            <person name="Ament-Velasquez S.L."/>
            <person name="Kruys A."/>
            <person name="Hutchinson M.I."/>
            <person name="Powell A.J."/>
            <person name="Barry K."/>
            <person name="Miller A.N."/>
            <person name="Grigoriev I.V."/>
            <person name="Debuchy R."/>
            <person name="Gladieux P."/>
            <person name="Hiltunen Thoren M."/>
            <person name="Johannesson H."/>
        </authorList>
    </citation>
    <scope>NUCLEOTIDE SEQUENCE</scope>
    <source>
        <strain evidence="2">FGSC 1904</strain>
    </source>
</reference>
<keyword evidence="3" id="KW-1185">Reference proteome</keyword>
<reference evidence="2" key="2">
    <citation type="submission" date="2023-07" db="EMBL/GenBank/DDBJ databases">
        <authorList>
            <consortium name="Lawrence Berkeley National Laboratory"/>
            <person name="Haridas S."/>
            <person name="Hensen N."/>
            <person name="Bonometti L."/>
            <person name="Westerberg I."/>
            <person name="Brannstrom I.O."/>
            <person name="Guillou S."/>
            <person name="Cros-Aarteil S."/>
            <person name="Calhoun S."/>
            <person name="Kuo A."/>
            <person name="Mondo S."/>
            <person name="Pangilinan J."/>
            <person name="Riley R."/>
            <person name="LaButti K."/>
            <person name="Andreopoulos B."/>
            <person name="Lipzen A."/>
            <person name="Chen C."/>
            <person name="Yanf M."/>
            <person name="Daum C."/>
            <person name="Ng V."/>
            <person name="Clum A."/>
            <person name="Steindorff A."/>
            <person name="Ohm R."/>
            <person name="Martin F."/>
            <person name="Silar P."/>
            <person name="Natvig D."/>
            <person name="Lalanne C."/>
            <person name="Gautier V."/>
            <person name="Ament-velasquez S.L."/>
            <person name="Kruys A."/>
            <person name="Hutchinson M.I."/>
            <person name="Powell A.J."/>
            <person name="Barry K."/>
            <person name="Miller A.N."/>
            <person name="Grigoriev I.V."/>
            <person name="Debuchy R."/>
            <person name="Gladieux P."/>
            <person name="Thoren M.H."/>
            <person name="Johannesson H."/>
        </authorList>
    </citation>
    <scope>NUCLEOTIDE SEQUENCE</scope>
    <source>
        <strain evidence="2">FGSC 1904</strain>
    </source>
</reference>
<dbReference type="AlphaFoldDB" id="A0AAE0UFE7"/>
<gene>
    <name evidence="2" type="ORF">B0T20DRAFT_389366</name>
</gene>
<feature type="region of interest" description="Disordered" evidence="1">
    <location>
        <begin position="190"/>
        <end position="271"/>
    </location>
</feature>
<evidence type="ECO:0000313" key="3">
    <source>
        <dbReference type="Proteomes" id="UP001281003"/>
    </source>
</evidence>
<dbReference type="EMBL" id="JAUTDP010000002">
    <property type="protein sequence ID" value="KAK3401409.1"/>
    <property type="molecule type" value="Genomic_DNA"/>
</dbReference>
<feature type="compositionally biased region" description="Basic and acidic residues" evidence="1">
    <location>
        <begin position="637"/>
        <end position="651"/>
    </location>
</feature>
<feature type="region of interest" description="Disordered" evidence="1">
    <location>
        <begin position="304"/>
        <end position="330"/>
    </location>
</feature>
<feature type="compositionally biased region" description="Polar residues" evidence="1">
    <location>
        <begin position="312"/>
        <end position="326"/>
    </location>
</feature>